<dbReference type="PROSITE" id="PS00463">
    <property type="entry name" value="ZN2_CY6_FUNGAL_1"/>
    <property type="match status" value="1"/>
</dbReference>
<proteinExistence type="predicted"/>
<feature type="domain" description="Zn(2)-C6 fungal-type" evidence="6">
    <location>
        <begin position="47"/>
        <end position="80"/>
    </location>
</feature>
<dbReference type="InterPro" id="IPR036864">
    <property type="entry name" value="Zn2-C6_fun-type_DNA-bd_sf"/>
</dbReference>
<dbReference type="STRING" id="1330018.A0A167RBG4"/>
<dbReference type="AlphaFoldDB" id="A0A167RBG4"/>
<keyword evidence="3" id="KW-0804">Transcription</keyword>
<feature type="compositionally biased region" description="Low complexity" evidence="5">
    <location>
        <begin position="1"/>
        <end position="15"/>
    </location>
</feature>
<sequence length="810" mass="89561">MPSGSASSDSLSGSPRSPPSAIREQGKRLFEDADEQPRKKMRKGTHSCAECRRRKVRCIYASSSAQICNECVARGTRCVSQEEEEPVPDARKNLRERVGRLEGLVDKLLARNGFSSDDLRRTVSETGIDIDLATPSDVPQDIAERRVSACEAAPALSLFDNAIFGRKEGGDGCPESGEDSASATVVDGASCSSSVGTPASVTSTASKTKLDTVRRALTRIIPSERDLDTLFRHAGGWWVIWRDLCQSIIGTDQLSLSLVLRRALDKGHPTLIAHALLCISITIQQLPGDFDYALLSLPLDADALMKHYMMLVQRLIIFDAEFASSLDGLDCMILQGKLHLNLGQPRQSWVTMRRAMSFAVLLGLHRDPVMASDKASALWKRRRMIWWRIYESDRYLSLLLGLPYAINDAHCNLTIDDADEAETPELFRRRVTRLSGRVIDRNQNFNGLDLTLTLELDQELEDLGRRMPTRWWDVSQAEHEGCASHYDRLMSQYWYHQVRMLLHLPFLLRSLTDARFEYSRLLCLESSRQMLRRYNQLRGQRSTGAYLCKVIDFQAFTAAVLLLLHLVGTGRLWPAGEQRSDVEQNVQDSSYIDQTIAHLRMVVEVEHSLVAAQALEVLDSLQRARKGPSDKCSNKTLVIPFFGTVTIGPGSGFTADGVAIKCGKVTENAAPAPAPAIPAPQPMAFSISVDSTAPRTSIINPQDPLMPPQNFPPQTLSQQPEVTFSSFYGPYGAEGTHPASWMAGSSDDMSWQSILSMDLDQNWNLSLAGTNGQNQPLNTNTQVLNSNGQVVNSNPPNLAPSVPLSLPNGI</sequence>
<evidence type="ECO:0000313" key="8">
    <source>
        <dbReference type="Proteomes" id="UP000076738"/>
    </source>
</evidence>
<dbReference type="SUPFAM" id="SSF57701">
    <property type="entry name" value="Zn2/Cys6 DNA-binding domain"/>
    <property type="match status" value="1"/>
</dbReference>
<dbReference type="PANTHER" id="PTHR47840">
    <property type="entry name" value="ZN(II)2CYS6 TRANSCRIPTION FACTOR (EUROFUNG)-RELATED"/>
    <property type="match status" value="1"/>
</dbReference>
<keyword evidence="4" id="KW-0539">Nucleus</keyword>
<accession>A0A167RBG4</accession>
<dbReference type="InterPro" id="IPR007219">
    <property type="entry name" value="XnlR_reg_dom"/>
</dbReference>
<keyword evidence="2" id="KW-0805">Transcription regulation</keyword>
<keyword evidence="1" id="KW-0479">Metal-binding</keyword>
<dbReference type="EMBL" id="KV417268">
    <property type="protein sequence ID" value="KZP00743.1"/>
    <property type="molecule type" value="Genomic_DNA"/>
</dbReference>
<dbReference type="GO" id="GO:0000981">
    <property type="term" value="F:DNA-binding transcription factor activity, RNA polymerase II-specific"/>
    <property type="evidence" value="ECO:0007669"/>
    <property type="project" value="InterPro"/>
</dbReference>
<feature type="region of interest" description="Disordered" evidence="5">
    <location>
        <begin position="786"/>
        <end position="810"/>
    </location>
</feature>
<dbReference type="OrthoDB" id="2260578at2759"/>
<evidence type="ECO:0000256" key="3">
    <source>
        <dbReference type="ARBA" id="ARBA00023163"/>
    </source>
</evidence>
<dbReference type="CDD" id="cd12148">
    <property type="entry name" value="fungal_TF_MHR"/>
    <property type="match status" value="1"/>
</dbReference>
<dbReference type="Pfam" id="PF04082">
    <property type="entry name" value="Fungal_trans"/>
    <property type="match status" value="1"/>
</dbReference>
<name>A0A167RBG4_CALVF</name>
<dbReference type="GO" id="GO:0003677">
    <property type="term" value="F:DNA binding"/>
    <property type="evidence" value="ECO:0007669"/>
    <property type="project" value="InterPro"/>
</dbReference>
<feature type="region of interest" description="Disordered" evidence="5">
    <location>
        <begin position="1"/>
        <end position="45"/>
    </location>
</feature>
<dbReference type="PROSITE" id="PS50048">
    <property type="entry name" value="ZN2_CY6_FUNGAL_2"/>
    <property type="match status" value="1"/>
</dbReference>
<feature type="compositionally biased region" description="Polar residues" evidence="5">
    <location>
        <begin position="786"/>
        <end position="796"/>
    </location>
</feature>
<dbReference type="SMART" id="SM00066">
    <property type="entry name" value="GAL4"/>
    <property type="match status" value="1"/>
</dbReference>
<evidence type="ECO:0000256" key="4">
    <source>
        <dbReference type="ARBA" id="ARBA00023242"/>
    </source>
</evidence>
<evidence type="ECO:0000256" key="2">
    <source>
        <dbReference type="ARBA" id="ARBA00023015"/>
    </source>
</evidence>
<evidence type="ECO:0000256" key="1">
    <source>
        <dbReference type="ARBA" id="ARBA00022723"/>
    </source>
</evidence>
<organism evidence="7 8">
    <name type="scientific">Calocera viscosa (strain TUFC12733)</name>
    <dbReference type="NCBI Taxonomy" id="1330018"/>
    <lineage>
        <taxon>Eukaryota</taxon>
        <taxon>Fungi</taxon>
        <taxon>Dikarya</taxon>
        <taxon>Basidiomycota</taxon>
        <taxon>Agaricomycotina</taxon>
        <taxon>Dacrymycetes</taxon>
        <taxon>Dacrymycetales</taxon>
        <taxon>Dacrymycetaceae</taxon>
        <taxon>Calocera</taxon>
    </lineage>
</organism>
<reference evidence="7 8" key="1">
    <citation type="journal article" date="2016" name="Mol. Biol. Evol.">
        <title>Comparative Genomics of Early-Diverging Mushroom-Forming Fungi Provides Insights into the Origins of Lignocellulose Decay Capabilities.</title>
        <authorList>
            <person name="Nagy L.G."/>
            <person name="Riley R."/>
            <person name="Tritt A."/>
            <person name="Adam C."/>
            <person name="Daum C."/>
            <person name="Floudas D."/>
            <person name="Sun H."/>
            <person name="Yadav J.S."/>
            <person name="Pangilinan J."/>
            <person name="Larsson K.H."/>
            <person name="Matsuura K."/>
            <person name="Barry K."/>
            <person name="Labutti K."/>
            <person name="Kuo R."/>
            <person name="Ohm R.A."/>
            <person name="Bhattacharya S.S."/>
            <person name="Shirouzu T."/>
            <person name="Yoshinaga Y."/>
            <person name="Martin F.M."/>
            <person name="Grigoriev I.V."/>
            <person name="Hibbett D.S."/>
        </authorList>
    </citation>
    <scope>NUCLEOTIDE SEQUENCE [LARGE SCALE GENOMIC DNA]</scope>
    <source>
        <strain evidence="7 8">TUFC12733</strain>
    </source>
</reference>
<dbReference type="PANTHER" id="PTHR47840:SF1">
    <property type="entry name" value="ZN(II)2CYS6 TRANSCRIPTION FACTOR (EUROFUNG)"/>
    <property type="match status" value="1"/>
</dbReference>
<evidence type="ECO:0000313" key="7">
    <source>
        <dbReference type="EMBL" id="KZP00743.1"/>
    </source>
</evidence>
<evidence type="ECO:0000259" key="6">
    <source>
        <dbReference type="PROSITE" id="PS50048"/>
    </source>
</evidence>
<dbReference type="Gene3D" id="4.10.240.10">
    <property type="entry name" value="Zn(2)-C6 fungal-type DNA-binding domain"/>
    <property type="match status" value="1"/>
</dbReference>
<protein>
    <recommendedName>
        <fullName evidence="6">Zn(2)-C6 fungal-type domain-containing protein</fullName>
    </recommendedName>
</protein>
<dbReference type="CDD" id="cd00067">
    <property type="entry name" value="GAL4"/>
    <property type="match status" value="1"/>
</dbReference>
<feature type="compositionally biased region" description="Basic and acidic residues" evidence="5">
    <location>
        <begin position="24"/>
        <end position="38"/>
    </location>
</feature>
<gene>
    <name evidence="7" type="ORF">CALVIDRAFT_533077</name>
</gene>
<keyword evidence="8" id="KW-1185">Reference proteome</keyword>
<dbReference type="GO" id="GO:0006351">
    <property type="term" value="P:DNA-templated transcription"/>
    <property type="evidence" value="ECO:0007669"/>
    <property type="project" value="InterPro"/>
</dbReference>
<dbReference type="GO" id="GO:0008270">
    <property type="term" value="F:zinc ion binding"/>
    <property type="evidence" value="ECO:0007669"/>
    <property type="project" value="InterPro"/>
</dbReference>
<evidence type="ECO:0000256" key="5">
    <source>
        <dbReference type="SAM" id="MobiDB-lite"/>
    </source>
</evidence>
<dbReference type="InterPro" id="IPR001138">
    <property type="entry name" value="Zn2Cys6_DnaBD"/>
</dbReference>
<dbReference type="SMART" id="SM00906">
    <property type="entry name" value="Fungal_trans"/>
    <property type="match status" value="1"/>
</dbReference>
<dbReference type="Proteomes" id="UP000076738">
    <property type="component" value="Unassembled WGS sequence"/>
</dbReference>